<feature type="region of interest" description="Disordered" evidence="3">
    <location>
        <begin position="538"/>
        <end position="592"/>
    </location>
</feature>
<dbReference type="Proteomes" id="UP001149813">
    <property type="component" value="Unassembled WGS sequence"/>
</dbReference>
<feature type="region of interest" description="Disordered" evidence="3">
    <location>
        <begin position="232"/>
        <end position="256"/>
    </location>
</feature>
<feature type="compositionally biased region" description="Low complexity" evidence="3">
    <location>
        <begin position="282"/>
        <end position="298"/>
    </location>
</feature>
<feature type="compositionally biased region" description="Low complexity" evidence="3">
    <location>
        <begin position="704"/>
        <end position="713"/>
    </location>
</feature>
<reference evidence="5" key="1">
    <citation type="submission" date="2022-07" db="EMBL/GenBank/DDBJ databases">
        <title>Phylogenomic reconstructions and comparative analyses of Kickxellomycotina fungi.</title>
        <authorList>
            <person name="Reynolds N.K."/>
            <person name="Stajich J.E."/>
            <person name="Barry K."/>
            <person name="Grigoriev I.V."/>
            <person name="Crous P."/>
            <person name="Smith M.E."/>
        </authorList>
    </citation>
    <scope>NUCLEOTIDE SEQUENCE</scope>
    <source>
        <strain evidence="5">NBRC 32514</strain>
    </source>
</reference>
<accession>A0A9W8CW46</accession>
<dbReference type="Pfam" id="PF09011">
    <property type="entry name" value="HMG_box_2"/>
    <property type="match status" value="1"/>
</dbReference>
<feature type="DNA-binding region" description="HMG box" evidence="2">
    <location>
        <begin position="984"/>
        <end position="1058"/>
    </location>
</feature>
<feature type="domain" description="HMG box" evidence="4">
    <location>
        <begin position="984"/>
        <end position="1058"/>
    </location>
</feature>
<dbReference type="EMBL" id="JANBOJ010000003">
    <property type="protein sequence ID" value="KAJ1725547.1"/>
    <property type="molecule type" value="Genomic_DNA"/>
</dbReference>
<organism evidence="5 6">
    <name type="scientific">Coemansia erecta</name>
    <dbReference type="NCBI Taxonomy" id="147472"/>
    <lineage>
        <taxon>Eukaryota</taxon>
        <taxon>Fungi</taxon>
        <taxon>Fungi incertae sedis</taxon>
        <taxon>Zoopagomycota</taxon>
        <taxon>Kickxellomycotina</taxon>
        <taxon>Kickxellomycetes</taxon>
        <taxon>Kickxellales</taxon>
        <taxon>Kickxellaceae</taxon>
        <taxon>Coemansia</taxon>
    </lineage>
</organism>
<evidence type="ECO:0000256" key="2">
    <source>
        <dbReference type="PROSITE-ProRule" id="PRU00267"/>
    </source>
</evidence>
<evidence type="ECO:0000256" key="3">
    <source>
        <dbReference type="SAM" id="MobiDB-lite"/>
    </source>
</evidence>
<dbReference type="InterPro" id="IPR036910">
    <property type="entry name" value="HMG_box_dom_sf"/>
</dbReference>
<dbReference type="OrthoDB" id="1919336at2759"/>
<keyword evidence="6" id="KW-1185">Reference proteome</keyword>
<keyword evidence="2" id="KW-0539">Nucleus</keyword>
<evidence type="ECO:0000313" key="5">
    <source>
        <dbReference type="EMBL" id="KAJ1725547.1"/>
    </source>
</evidence>
<dbReference type="GO" id="GO:0003677">
    <property type="term" value="F:DNA binding"/>
    <property type="evidence" value="ECO:0007669"/>
    <property type="project" value="UniProtKB-UniRule"/>
</dbReference>
<dbReference type="Pfam" id="PF00505">
    <property type="entry name" value="HMG_box"/>
    <property type="match status" value="1"/>
</dbReference>
<dbReference type="SMART" id="SM00398">
    <property type="entry name" value="HMG"/>
    <property type="match status" value="2"/>
</dbReference>
<feature type="region of interest" description="Disordered" evidence="3">
    <location>
        <begin position="701"/>
        <end position="720"/>
    </location>
</feature>
<protein>
    <recommendedName>
        <fullName evidence="4">HMG box domain-containing protein</fullName>
    </recommendedName>
</protein>
<feature type="DNA-binding region" description="HMG box" evidence="2">
    <location>
        <begin position="599"/>
        <end position="670"/>
    </location>
</feature>
<proteinExistence type="predicted"/>
<dbReference type="AlphaFoldDB" id="A0A9W8CW46"/>
<dbReference type="GO" id="GO:0005634">
    <property type="term" value="C:nucleus"/>
    <property type="evidence" value="ECO:0007669"/>
    <property type="project" value="UniProtKB-UniRule"/>
</dbReference>
<feature type="compositionally biased region" description="Low complexity" evidence="3">
    <location>
        <begin position="46"/>
        <end position="66"/>
    </location>
</feature>
<sequence length="1272" mass="133459">MSSSGLPVDTTATTSSFTPDAGALGQGIDVATVVAAVAAANQMSTQAPVQPPSAEQQQQQQATQAASGLTMMNIHSGQMTSAMLQSIGHTPSTGGTHDLFMGVAPQPLLQTTLTSSQATIVTAPQQLSMVNGHSRSTSVIDGAVSMFPTDGSSTGTPRSGMVASAVASGMTQPMVAQIKQQLQQHQQTQLQFQLQTQTIHNGISTGASTAASANHSGVPSPLLYGASAPMHMGHRRQMSSTLPSAAYQPQQQQQQQQMLYVDTPMSVATAPPTLVPGTPVTFGQLQFPPQQQASAAAPTFQGLQTHHSHHAHPHLGHSRHLSLDTANLRLMSTDISSLHTQQPLQGAFHERQTHHVHQTEMAQQAALQYGSSNSFALAQQLQFHSQIQQLQAQDKLQPQPQTQPMMIRTMPVTPQHPTAGSFAGSFQAAPMSDPMIQQQTRQRHAYMHHSSCSVDLGSLSSAFNASQFNQALSGQISPMAVNPAATTLNPGDLSPMNFASSLGHSLFANDTAPTQPLKLSSSHATLYGDSGIATEAVSGDDLYDDDDMDDDTDGVVGSSSANNASSASKSKSQPKGASSKSTNASGNTTPKAKKTYAPYKRFRNSFIFFANAKREQWKLEHPEVSKIQNRGFIQDMSKVWNNMSPEDKAPFIKMANDDKARYEADVKKYGPLPSSSVSSSAASISSTAGLVTASAPVSATVPNDASASATSASKSKKKKDATSAEIAARLSEAVPIAPAPVPSSISAPVSAPVTAMGSDVDLSSLGVDPNATTVSTFAAAATNTGSGDASAPANSVVPIAPAPFVPIAAKPANGCGPSLAPAATTQQSVSIAQPAPIVPAIVGSNLLMPMTNIVSGDSNNIDNMIVANRAYQTWLQHALGQDFSPQAIEFDPSCFVAPDPVAADEGIYLNPQSLTSSTEDTLYQSMPAPFEGDALEANSSGSTSKAPSVSGSVSSNGPMITTLVGTKRKSSIDGLPVTSLPMSVKRFRNSFIYFVDEKRREAQQGSDGSSIGAEINNREFLKEMSAMWRVLSDEEKSPYVRMADADKERFTRQMREYELEHPDEFAKISRHKRRRSSTGASNVSTVNIPADIIAAAKSLEQQQQQQQQIPVSDATPAGVFGGLNISLLGGSSIPLSQTIATCLAASCAPLSADASQAQQIIQQQIMSLTTTPMSTTHNTPHATPLLSPNVSIDKSEALAAAMHFPSLPSVPEDMVICSEAFVAGSSITNVGSGAAMHLVASGSLGLNEYDGSAILSTLPTLTEAVDEDIHMD</sequence>
<dbReference type="Gene3D" id="1.10.30.10">
    <property type="entry name" value="High mobility group box domain"/>
    <property type="match status" value="2"/>
</dbReference>
<comment type="caution">
    <text evidence="5">The sequence shown here is derived from an EMBL/GenBank/DDBJ whole genome shotgun (WGS) entry which is preliminary data.</text>
</comment>
<dbReference type="SUPFAM" id="SSF47095">
    <property type="entry name" value="HMG-box"/>
    <property type="match status" value="2"/>
</dbReference>
<feature type="region of interest" description="Disordered" evidence="3">
    <location>
        <begin position="933"/>
        <end position="960"/>
    </location>
</feature>
<dbReference type="PROSITE" id="PS50118">
    <property type="entry name" value="HMG_BOX_2"/>
    <property type="match status" value="2"/>
</dbReference>
<evidence type="ECO:0000256" key="1">
    <source>
        <dbReference type="ARBA" id="ARBA00023125"/>
    </source>
</evidence>
<feature type="region of interest" description="Disordered" evidence="3">
    <location>
        <begin position="1"/>
        <end position="21"/>
    </location>
</feature>
<evidence type="ECO:0000259" key="4">
    <source>
        <dbReference type="PROSITE" id="PS50118"/>
    </source>
</evidence>
<evidence type="ECO:0000313" key="6">
    <source>
        <dbReference type="Proteomes" id="UP001149813"/>
    </source>
</evidence>
<feature type="domain" description="HMG box" evidence="4">
    <location>
        <begin position="599"/>
        <end position="670"/>
    </location>
</feature>
<dbReference type="InterPro" id="IPR050342">
    <property type="entry name" value="HMGB"/>
</dbReference>
<dbReference type="InterPro" id="IPR009071">
    <property type="entry name" value="HMG_box_dom"/>
</dbReference>
<feature type="compositionally biased region" description="Low complexity" evidence="3">
    <location>
        <begin position="557"/>
        <end position="581"/>
    </location>
</feature>
<name>A0A9W8CW46_9FUNG</name>
<feature type="region of interest" description="Disordered" evidence="3">
    <location>
        <begin position="46"/>
        <end position="67"/>
    </location>
</feature>
<feature type="region of interest" description="Disordered" evidence="3">
    <location>
        <begin position="279"/>
        <end position="298"/>
    </location>
</feature>
<feature type="compositionally biased region" description="Acidic residues" evidence="3">
    <location>
        <begin position="541"/>
        <end position="553"/>
    </location>
</feature>
<gene>
    <name evidence="5" type="ORF">LPJ53_000217</name>
</gene>
<feature type="compositionally biased region" description="Low complexity" evidence="3">
    <location>
        <begin position="939"/>
        <end position="955"/>
    </location>
</feature>
<keyword evidence="1 2" id="KW-0238">DNA-binding</keyword>
<feature type="compositionally biased region" description="Polar residues" evidence="3">
    <location>
        <begin position="1"/>
        <end position="18"/>
    </location>
</feature>
<dbReference type="PANTHER" id="PTHR48112:SF22">
    <property type="entry name" value="MITOCHONDRIAL TRANSCRIPTION FACTOR A, ISOFORM B"/>
    <property type="match status" value="1"/>
</dbReference>
<dbReference type="PANTHER" id="PTHR48112">
    <property type="entry name" value="HIGH MOBILITY GROUP PROTEIN DSP1"/>
    <property type="match status" value="1"/>
</dbReference>